<feature type="domain" description="C2" evidence="11">
    <location>
        <begin position="199"/>
        <end position="331"/>
    </location>
</feature>
<proteinExistence type="predicted"/>
<gene>
    <name evidence="12" type="primary">FER1L6</name>
    <name evidence="12" type="ORF">Ciccas_001308</name>
</gene>
<feature type="non-terminal residue" evidence="12">
    <location>
        <position position="1"/>
    </location>
</feature>
<dbReference type="SMART" id="SM00239">
    <property type="entry name" value="C2"/>
    <property type="match status" value="5"/>
</dbReference>
<comment type="subcellular location">
    <subcellularLocation>
        <location evidence="1">Membrane</location>
        <topology evidence="1">Single-pass membrane protein</topology>
    </subcellularLocation>
</comment>
<evidence type="ECO:0000256" key="9">
    <source>
        <dbReference type="SAM" id="MobiDB-lite"/>
    </source>
</evidence>
<dbReference type="CDD" id="cd04037">
    <property type="entry name" value="C2E_Ferlin"/>
    <property type="match status" value="1"/>
</dbReference>
<evidence type="ECO:0000256" key="8">
    <source>
        <dbReference type="SAM" id="Coils"/>
    </source>
</evidence>
<keyword evidence="3" id="KW-0479">Metal-binding</keyword>
<keyword evidence="8" id="KW-0175">Coiled coil</keyword>
<organism evidence="12 13">
    <name type="scientific">Cichlidogyrus casuarinus</name>
    <dbReference type="NCBI Taxonomy" id="1844966"/>
    <lineage>
        <taxon>Eukaryota</taxon>
        <taxon>Metazoa</taxon>
        <taxon>Spiralia</taxon>
        <taxon>Lophotrochozoa</taxon>
        <taxon>Platyhelminthes</taxon>
        <taxon>Monogenea</taxon>
        <taxon>Monopisthocotylea</taxon>
        <taxon>Dactylogyridea</taxon>
        <taxon>Ancyrocephalidae</taxon>
        <taxon>Cichlidogyrus</taxon>
    </lineage>
</organism>
<feature type="coiled-coil region" evidence="8">
    <location>
        <begin position="548"/>
        <end position="606"/>
    </location>
</feature>
<dbReference type="InterPro" id="IPR037724">
    <property type="entry name" value="C2E_Ferlin"/>
</dbReference>
<feature type="domain" description="C2" evidence="11">
    <location>
        <begin position="1704"/>
        <end position="1852"/>
    </location>
</feature>
<evidence type="ECO:0000256" key="5">
    <source>
        <dbReference type="ARBA" id="ARBA00022837"/>
    </source>
</evidence>
<dbReference type="InterPro" id="IPR037725">
    <property type="entry name" value="C2F_Ferlin"/>
</dbReference>
<dbReference type="InterPro" id="IPR000008">
    <property type="entry name" value="C2_dom"/>
</dbReference>
<feature type="compositionally biased region" description="Basic and acidic residues" evidence="9">
    <location>
        <begin position="1914"/>
        <end position="1928"/>
    </location>
</feature>
<dbReference type="SMART" id="SM01202">
    <property type="entry name" value="FerI"/>
    <property type="match status" value="1"/>
</dbReference>
<evidence type="ECO:0000256" key="6">
    <source>
        <dbReference type="ARBA" id="ARBA00022989"/>
    </source>
</evidence>
<dbReference type="InterPro" id="IPR012561">
    <property type="entry name" value="Ferlin_B-domain"/>
</dbReference>
<keyword evidence="6 10" id="KW-1133">Transmembrane helix</keyword>
<feature type="domain" description="C2" evidence="11">
    <location>
        <begin position="31"/>
        <end position="153"/>
    </location>
</feature>
<evidence type="ECO:0000256" key="4">
    <source>
        <dbReference type="ARBA" id="ARBA00022737"/>
    </source>
</evidence>
<dbReference type="CDD" id="cd04018">
    <property type="entry name" value="C2C_Ferlin"/>
    <property type="match status" value="1"/>
</dbReference>
<feature type="domain" description="C2" evidence="11">
    <location>
        <begin position="1462"/>
        <end position="1580"/>
    </location>
</feature>
<dbReference type="InterPro" id="IPR037721">
    <property type="entry name" value="Ferlin"/>
</dbReference>
<evidence type="ECO:0000256" key="7">
    <source>
        <dbReference type="ARBA" id="ARBA00023136"/>
    </source>
</evidence>
<dbReference type="CDD" id="cd08374">
    <property type="entry name" value="C2F_Ferlin"/>
    <property type="match status" value="1"/>
</dbReference>
<dbReference type="InterPro" id="IPR037722">
    <property type="entry name" value="C2C_Ferlin"/>
</dbReference>
<dbReference type="InterPro" id="IPR032362">
    <property type="entry name" value="Ferlin_C"/>
</dbReference>
<feature type="domain" description="C2" evidence="11">
    <location>
        <begin position="731"/>
        <end position="867"/>
    </location>
</feature>
<evidence type="ECO:0000256" key="1">
    <source>
        <dbReference type="ARBA" id="ARBA00004167"/>
    </source>
</evidence>
<keyword evidence="7 10" id="KW-0472">Membrane</keyword>
<dbReference type="GO" id="GO:0016020">
    <property type="term" value="C:membrane"/>
    <property type="evidence" value="ECO:0007669"/>
    <property type="project" value="UniProtKB-SubCell"/>
</dbReference>
<reference evidence="12 13" key="1">
    <citation type="submission" date="2024-11" db="EMBL/GenBank/DDBJ databases">
        <title>Adaptive evolution of stress response genes in parasites aligns with host niche diversity.</title>
        <authorList>
            <person name="Hahn C."/>
            <person name="Resl P."/>
        </authorList>
    </citation>
    <scope>NUCLEOTIDE SEQUENCE [LARGE SCALE GENOMIC DNA]</scope>
    <source>
        <strain evidence="12">EGGRZ-B1_66</strain>
        <tissue evidence="12">Body</tissue>
    </source>
</reference>
<keyword evidence="4" id="KW-0677">Repeat</keyword>
<keyword evidence="2 10" id="KW-0812">Transmembrane</keyword>
<dbReference type="InterPro" id="IPR037723">
    <property type="entry name" value="C2D_Ferlin"/>
</dbReference>
<keyword evidence="13" id="KW-1185">Reference proteome</keyword>
<dbReference type="Pfam" id="PF16165">
    <property type="entry name" value="Ferlin_C"/>
    <property type="match status" value="1"/>
</dbReference>
<evidence type="ECO:0000256" key="10">
    <source>
        <dbReference type="SAM" id="Phobius"/>
    </source>
</evidence>
<dbReference type="Pfam" id="PF08151">
    <property type="entry name" value="FerI"/>
    <property type="match status" value="1"/>
</dbReference>
<comment type="caution">
    <text evidence="12">The sequence shown here is derived from an EMBL/GenBank/DDBJ whole genome shotgun (WGS) entry which is preliminary data.</text>
</comment>
<dbReference type="PROSITE" id="PS50004">
    <property type="entry name" value="C2"/>
    <property type="match status" value="5"/>
</dbReference>
<sequence length="1987" mass="227653">PQNLIDILGYNNQGSDNEEKASTIFSAPDARDPRLRPMIEANMVGAEMFHVSLTIWRGMHLTGTNINPVIHITCGEFLKKTTVKLSTNSPYYSESFKFPFVMTRSSMMDTTIKLQCFNANTNPIMRLLPGKLIGEFTIDCRTIYECREHSIIRKWALLINPKDPLSGSKGYLKISLSCAAQGELVQRDDGNRIENEDNIEANLITPSRYLEMTKRVMTDLRVILYRAEDLPPMNTKAMAKVKRTFLGQNTEMCDPYVEVSFGGFFNKTKVKNFTYNPDWNQEIVFSDFFPPLTTTIRITVKDWDAIKDEVISTFLIDLRDIMRDGSNSGFLPTFGPSWVNLYGTPRDYVIKEQEQTGKELNIGSGEGVAYRGRLLMAIKTKSNPDIEKSTCCVRPCVQVGDNVCGRKHQFLLFCSIFEAAVISTEIGSKAKDIRFEMSIGIFGNKLDLETGGVSDVTPARLKNPKGNRQQVDWYHSLSVPTKPETKENIYYYLNFENKKPCMYQLCEFEDQRVRMCIPNILEKMKDKFLDNLLKIRYLAEKNDLGRARHKLRSSLRKLEISIDQVSKEVKNCRGTAPQSLMDKQYKQEVRRSLEKIKEMIKNVTSKHISKTNLSAKLREANTIVKILCDAIRCPQHPLPDVFIYMIVENKRVAYCRIPSRDVYHSANKMERGKWSSQIGTFHLKKPGLLGMGEGSYSIQCQLKMYIWLGLVKDYMAYLKGLPDGYDKNSIPPSDPPREIVYVEQSVFQFRAYIFSAKHLLPSDETGLSDPLVRVLFGNTVLQSQTIYETCSPLWDITLINYNIVFHFDASSVKKQLQEVVLEVFDLDSKNPEKSLHDEYATDEMEFLGRALCQPNVYVDGDSYTPPKLRWWPVFRSNIKGGQILAAFDLIQKNPQRPFVGVPDNEEMEDFTKRFNEHVVLSNVSGIMLSDDEDEIIFSSDEDNDMIRSDNEPDQREVTQFEEDLSDNFDPDREARSLIAASERSLTSSTQLRSGRARRKRVRNEKITVGMAPPELIRWRKEDQLRIPLSIRPHLCKFRLEVMFWGMRELKNILILPVDKPKIIMDIGGTKIYSDIIENASKDSMFKDRLKYIDLYLPEDHRLWPPISMVCIENRVFGQKYTLGSAMVPELTDFASIPQAFGDYYSSTHESEEENEAKPQTSKTASTIDLARSEAVLSAHGKKDEYSNVNEGFDQENESGLDIHSQVPLVAGSQDVDLAVTTVLAGLVKDDIKKTDEGLALKKIWTQSSLPKDEFSECDWWSRFYATLSSLTQEIQDDCDKDVLTDSEDSEYEDELRGVSVQIDSADDGEVIDIPEGDATKAKKRKWQFWKREPKKKLTALERREKAKRKRRKRRARTRQLKRVIGFKDSKKKFEAEMKIDDLKYDNQLTAVDDSWIEKITIYSSCLEEVKELGGFTDPLRTFKIYNGKMSDDEITPERRYVGSFKGNLVLYPIDDTQPPVEKNELRLFKTLPVKVQHKITVYIYIIRALELQPMDSSGLSDPYLILQLGDKVFNERESYKPNELNPVFGSTFVVDCELPKQSFLYLKVCDRALIGPDSLIGETKIDLESRYLSPRRAGVGLMPTYYTQGYCKWKDQHLPTEILESMCEKYQLDQPCYNSLLNEVTIDGQKFSADTDIMSETGDIFKSNEPLALEALKNFHQLTDEVGPLVPEHVETRALTNLDYPGLEMGRVQMWVDIYDKELQKDPPEPTNIAPRIPKEYELRIIIHNTANVVLTDGGMFSGEKSSDIYVKGWVKGVGIDDQKTDVHYKSLTGHGMFNWRFLFRFDYLTHENAIRYPVKKTFALDPVMIKSPCQLVLQVYDANLISSDKFLGEIVIPLAKIPRGATSPNACGLHQLEETCPTISLFRQRHLRGWWPVTIFDEDLDETLVQGKVEVEFRLLTSDDADSNPVGLGREEPEPLEPPKRPDSSFMNFLGPLGMLGYFIKYKLKWILIKILIISLILLVVILFLYSAPTFGMQRIINMGPK</sequence>
<dbReference type="Proteomes" id="UP001626550">
    <property type="component" value="Unassembled WGS sequence"/>
</dbReference>
<dbReference type="SMART" id="SM01201">
    <property type="entry name" value="FerB"/>
    <property type="match status" value="1"/>
</dbReference>
<dbReference type="CDD" id="cd04017">
    <property type="entry name" value="C2D_Ferlin"/>
    <property type="match status" value="1"/>
</dbReference>
<dbReference type="InterPro" id="IPR012968">
    <property type="entry name" value="FerIin_dom"/>
</dbReference>
<dbReference type="GO" id="GO:0046872">
    <property type="term" value="F:metal ion binding"/>
    <property type="evidence" value="ECO:0007669"/>
    <property type="project" value="UniProtKB-KW"/>
</dbReference>
<dbReference type="InterPro" id="IPR055072">
    <property type="entry name" value="Ferlin_DSRM"/>
</dbReference>
<dbReference type="Gene3D" id="2.60.40.150">
    <property type="entry name" value="C2 domain"/>
    <property type="match status" value="5"/>
</dbReference>
<evidence type="ECO:0000313" key="13">
    <source>
        <dbReference type="Proteomes" id="UP001626550"/>
    </source>
</evidence>
<evidence type="ECO:0000256" key="3">
    <source>
        <dbReference type="ARBA" id="ARBA00022723"/>
    </source>
</evidence>
<dbReference type="InterPro" id="IPR035892">
    <property type="entry name" value="C2_domain_sf"/>
</dbReference>
<evidence type="ECO:0000256" key="2">
    <source>
        <dbReference type="ARBA" id="ARBA00022692"/>
    </source>
</evidence>
<dbReference type="PANTHER" id="PTHR12546:SF60">
    <property type="entry name" value="MISFIRE, ISOFORM F"/>
    <property type="match status" value="1"/>
</dbReference>
<feature type="transmembrane region" description="Helical" evidence="10">
    <location>
        <begin position="1952"/>
        <end position="1971"/>
    </location>
</feature>
<dbReference type="Pfam" id="PF08150">
    <property type="entry name" value="FerB"/>
    <property type="match status" value="1"/>
</dbReference>
<dbReference type="SUPFAM" id="SSF49562">
    <property type="entry name" value="C2 domain (Calcium/lipid-binding domain, CaLB)"/>
    <property type="match status" value="5"/>
</dbReference>
<dbReference type="Pfam" id="PF00168">
    <property type="entry name" value="C2"/>
    <property type="match status" value="5"/>
</dbReference>
<evidence type="ECO:0000259" key="11">
    <source>
        <dbReference type="PROSITE" id="PS50004"/>
    </source>
</evidence>
<accession>A0ABD2QKW9</accession>
<evidence type="ECO:0000313" key="12">
    <source>
        <dbReference type="EMBL" id="KAL3320007.1"/>
    </source>
</evidence>
<feature type="region of interest" description="Disordered" evidence="9">
    <location>
        <begin position="1907"/>
        <end position="1928"/>
    </location>
</feature>
<dbReference type="EMBL" id="JBJKFK010000083">
    <property type="protein sequence ID" value="KAL3320007.1"/>
    <property type="molecule type" value="Genomic_DNA"/>
</dbReference>
<keyword evidence="5" id="KW-0106">Calcium</keyword>
<name>A0ABD2QKW9_9PLAT</name>
<dbReference type="Pfam" id="PF22901">
    <property type="entry name" value="dsrm_Ferlin"/>
    <property type="match status" value="1"/>
</dbReference>
<protein>
    <submittedName>
        <fullName evidence="12">Dysferlin, limb girdle muscular dystrophy 2B (Autosomal recessive)</fullName>
    </submittedName>
</protein>
<dbReference type="PANTHER" id="PTHR12546">
    <property type="entry name" value="FER-1-LIKE"/>
    <property type="match status" value="1"/>
</dbReference>